<organism evidence="9 10">
    <name type="scientific">Sphingobium olei</name>
    <dbReference type="NCBI Taxonomy" id="420955"/>
    <lineage>
        <taxon>Bacteria</taxon>
        <taxon>Pseudomonadati</taxon>
        <taxon>Pseudomonadota</taxon>
        <taxon>Alphaproteobacteria</taxon>
        <taxon>Sphingomonadales</taxon>
        <taxon>Sphingomonadaceae</taxon>
        <taxon>Sphingobium</taxon>
    </lineage>
</organism>
<evidence type="ECO:0000313" key="10">
    <source>
        <dbReference type="Proteomes" id="UP001597203"/>
    </source>
</evidence>
<keyword evidence="5 7" id="KW-1133">Transmembrane helix</keyword>
<feature type="transmembrane region" description="Helical" evidence="7">
    <location>
        <begin position="74"/>
        <end position="93"/>
    </location>
</feature>
<reference evidence="10" key="1">
    <citation type="journal article" date="2019" name="Int. J. Syst. Evol. Microbiol.">
        <title>The Global Catalogue of Microorganisms (GCM) 10K type strain sequencing project: providing services to taxonomists for standard genome sequencing and annotation.</title>
        <authorList>
            <consortium name="The Broad Institute Genomics Platform"/>
            <consortium name="The Broad Institute Genome Sequencing Center for Infectious Disease"/>
            <person name="Wu L."/>
            <person name="Ma J."/>
        </authorList>
    </citation>
    <scope>NUCLEOTIDE SEQUENCE [LARGE SCALE GENOMIC DNA]</scope>
    <source>
        <strain evidence="10">CCUG 54329</strain>
    </source>
</reference>
<feature type="domain" description="Acyltransferase 3" evidence="8">
    <location>
        <begin position="7"/>
        <end position="320"/>
    </location>
</feature>
<feature type="transmembrane region" description="Helical" evidence="7">
    <location>
        <begin position="12"/>
        <end position="30"/>
    </location>
</feature>
<dbReference type="Proteomes" id="UP001597203">
    <property type="component" value="Unassembled WGS sequence"/>
</dbReference>
<keyword evidence="10" id="KW-1185">Reference proteome</keyword>
<keyword evidence="9" id="KW-0808">Transferase</keyword>
<comment type="subcellular location">
    <subcellularLocation>
        <location evidence="1">Cell membrane</location>
        <topology evidence="1">Multi-pass membrane protein</topology>
    </subcellularLocation>
</comment>
<feature type="transmembrane region" description="Helical" evidence="7">
    <location>
        <begin position="50"/>
        <end position="67"/>
    </location>
</feature>
<evidence type="ECO:0000259" key="8">
    <source>
        <dbReference type="Pfam" id="PF01757"/>
    </source>
</evidence>
<keyword evidence="4 7" id="KW-0812">Transmembrane</keyword>
<protein>
    <submittedName>
        <fullName evidence="9">Acyltransferase family protein</fullName>
    </submittedName>
</protein>
<dbReference type="GO" id="GO:0016746">
    <property type="term" value="F:acyltransferase activity"/>
    <property type="evidence" value="ECO:0007669"/>
    <property type="project" value="UniProtKB-KW"/>
</dbReference>
<comment type="similarity">
    <text evidence="2">Belongs to the acyltransferase 3 family.</text>
</comment>
<gene>
    <name evidence="9" type="ORF">ACFQ24_17725</name>
</gene>
<dbReference type="RefSeq" id="WP_380913634.1">
    <property type="nucleotide sequence ID" value="NZ_JBHTLS010000133.1"/>
</dbReference>
<dbReference type="Pfam" id="PF01757">
    <property type="entry name" value="Acyl_transf_3"/>
    <property type="match status" value="1"/>
</dbReference>
<dbReference type="PANTHER" id="PTHR40074:SF2">
    <property type="entry name" value="O-ACETYLTRANSFERASE WECH"/>
    <property type="match status" value="1"/>
</dbReference>
<evidence type="ECO:0000256" key="5">
    <source>
        <dbReference type="ARBA" id="ARBA00022989"/>
    </source>
</evidence>
<keyword evidence="3" id="KW-1003">Cell membrane</keyword>
<evidence type="ECO:0000256" key="6">
    <source>
        <dbReference type="ARBA" id="ARBA00023136"/>
    </source>
</evidence>
<evidence type="ECO:0000256" key="3">
    <source>
        <dbReference type="ARBA" id="ARBA00022475"/>
    </source>
</evidence>
<feature type="transmembrane region" description="Helical" evidence="7">
    <location>
        <begin position="263"/>
        <end position="281"/>
    </location>
</feature>
<keyword evidence="6 7" id="KW-0472">Membrane</keyword>
<dbReference type="PANTHER" id="PTHR40074">
    <property type="entry name" value="O-ACETYLTRANSFERASE WECH"/>
    <property type="match status" value="1"/>
</dbReference>
<accession>A0ABW3P260</accession>
<feature type="transmembrane region" description="Helical" evidence="7">
    <location>
        <begin position="232"/>
        <end position="251"/>
    </location>
</feature>
<feature type="transmembrane region" description="Helical" evidence="7">
    <location>
        <begin position="113"/>
        <end position="133"/>
    </location>
</feature>
<sequence length="348" mass="38245">MQKSRIHAFDYIRATCIMLVVIYHVLLSINDSGVPVPAAIMEVNRALSTVRMPVFFFVSGILFHLVFEQGKSDFWRNLVVGLAIPYLAWSFVQGVGKMMMPGSTANPVTGSDLLAILWAPIDHFWFIYALIVARLVGRLDDRKGYVILAVFVASLAFYYLTRVDLMPKGLWSSLTRGLTYFIGGLWFARHYNIDLLKAPSLRAATIRFAVAAIAFICVRYIDLAFLMPRLPLLAGVAQTIVEPALGIYAAITLSLSLPAPTSLGGRCAALVAQGSLVIYLMNPMVAAVSRSAMIKAGMDHWLLLFIAVLAITTMVPVTIYLVANRLRLLPYLALGPNRRIPRAAPASA</sequence>
<evidence type="ECO:0000256" key="1">
    <source>
        <dbReference type="ARBA" id="ARBA00004651"/>
    </source>
</evidence>
<evidence type="ECO:0000256" key="2">
    <source>
        <dbReference type="ARBA" id="ARBA00007400"/>
    </source>
</evidence>
<dbReference type="EMBL" id="JBHTLS010000133">
    <property type="protein sequence ID" value="MFD1106706.1"/>
    <property type="molecule type" value="Genomic_DNA"/>
</dbReference>
<proteinExistence type="inferred from homology"/>
<evidence type="ECO:0000256" key="4">
    <source>
        <dbReference type="ARBA" id="ARBA00022692"/>
    </source>
</evidence>
<feature type="transmembrane region" description="Helical" evidence="7">
    <location>
        <begin position="145"/>
        <end position="163"/>
    </location>
</feature>
<keyword evidence="9" id="KW-0012">Acyltransferase</keyword>
<evidence type="ECO:0000256" key="7">
    <source>
        <dbReference type="SAM" id="Phobius"/>
    </source>
</evidence>
<dbReference type="InterPro" id="IPR002656">
    <property type="entry name" value="Acyl_transf_3_dom"/>
</dbReference>
<feature type="transmembrane region" description="Helical" evidence="7">
    <location>
        <begin position="301"/>
        <end position="323"/>
    </location>
</feature>
<feature type="transmembrane region" description="Helical" evidence="7">
    <location>
        <begin position="208"/>
        <end position="226"/>
    </location>
</feature>
<evidence type="ECO:0000313" key="9">
    <source>
        <dbReference type="EMBL" id="MFD1106706.1"/>
    </source>
</evidence>
<comment type="caution">
    <text evidence="9">The sequence shown here is derived from an EMBL/GenBank/DDBJ whole genome shotgun (WGS) entry which is preliminary data.</text>
</comment>
<name>A0ABW3P260_9SPHN</name>